<comment type="caution">
    <text evidence="1">The sequence shown here is derived from an EMBL/GenBank/DDBJ whole genome shotgun (WGS) entry which is preliminary data.</text>
</comment>
<gene>
    <name evidence="1" type="ORF">Amon02_001005600</name>
</gene>
<keyword evidence="2" id="KW-1185">Reference proteome</keyword>
<evidence type="ECO:0000313" key="2">
    <source>
        <dbReference type="Proteomes" id="UP001165064"/>
    </source>
</evidence>
<evidence type="ECO:0000313" key="1">
    <source>
        <dbReference type="EMBL" id="GME96702.1"/>
    </source>
</evidence>
<protein>
    <submittedName>
        <fullName evidence="1">Unnamed protein product</fullName>
    </submittedName>
</protein>
<reference evidence="1" key="1">
    <citation type="submission" date="2023-04" db="EMBL/GenBank/DDBJ databases">
        <title>Ambrosiozyma monospora NBRC 10751.</title>
        <authorList>
            <person name="Ichikawa N."/>
            <person name="Sato H."/>
            <person name="Tonouchi N."/>
        </authorList>
    </citation>
    <scope>NUCLEOTIDE SEQUENCE</scope>
    <source>
        <strain evidence="1">NBRC 10751</strain>
    </source>
</reference>
<sequence length="523" mass="60136">MEIDGDATDTESDGQPLLQDKVMLELFTSNVKQVMNHSTLLVNHYIPKNLLLLDSKQNFKSCSYKYKKMDDILNKLIERKQTKTVIVTAPTSQELDLIESVLIGKNGLQYYRFSGASLYYEHHGSFNFNKESPESDDEPPASRQTGGGSNGAGSKKGGKKGKSEGKGKQGKKKKSPGVKNGKAKSRNNNNNNNTSSSGGVTNSHRSKNGEEYIPRISKNNPEYEKLKSKNDQNKLSIYLIVSNQLKSLIEFEELKSDLIISLDSNLKQVSTNRIPIIKPIALNSIEYFETVLKDTHKPEYAQSMEYLKLLTQLVVANRSKVQLDEDETNMDALIDWALNYNSVEYPLDLKLPKIERGRDLNDRFKDSLKNLSFCEVYELQKYQYFQENKQEEFEAGKAKRAKLSKFDDIVIPERLSFKDYQMHLADLVYNRFKDVLTSIESKNNELSALHYDDSRRQADIEEKNVQIGECFKKLQASKTKIEGLSRQEEKLKLDKENMTKWRNPNWPPKLKNYRGKLTRYNWK</sequence>
<dbReference type="EMBL" id="BSXS01009843">
    <property type="protein sequence ID" value="GME96702.1"/>
    <property type="molecule type" value="Genomic_DNA"/>
</dbReference>
<accession>A0ACB5TX35</accession>
<dbReference type="Proteomes" id="UP001165064">
    <property type="component" value="Unassembled WGS sequence"/>
</dbReference>
<name>A0ACB5TX35_AMBMO</name>
<proteinExistence type="predicted"/>
<organism evidence="1 2">
    <name type="scientific">Ambrosiozyma monospora</name>
    <name type="common">Yeast</name>
    <name type="synonym">Endomycopsis monosporus</name>
    <dbReference type="NCBI Taxonomy" id="43982"/>
    <lineage>
        <taxon>Eukaryota</taxon>
        <taxon>Fungi</taxon>
        <taxon>Dikarya</taxon>
        <taxon>Ascomycota</taxon>
        <taxon>Saccharomycotina</taxon>
        <taxon>Pichiomycetes</taxon>
        <taxon>Pichiales</taxon>
        <taxon>Pichiaceae</taxon>
        <taxon>Ambrosiozyma</taxon>
    </lineage>
</organism>